<organism evidence="1">
    <name type="scientific">Hexamita inflata</name>
    <dbReference type="NCBI Taxonomy" id="28002"/>
    <lineage>
        <taxon>Eukaryota</taxon>
        <taxon>Metamonada</taxon>
        <taxon>Diplomonadida</taxon>
        <taxon>Hexamitidae</taxon>
        <taxon>Hexamitinae</taxon>
        <taxon>Hexamita</taxon>
    </lineage>
</organism>
<dbReference type="Proteomes" id="UP001642409">
    <property type="component" value="Unassembled WGS sequence"/>
</dbReference>
<reference evidence="1" key="1">
    <citation type="submission" date="2023-06" db="EMBL/GenBank/DDBJ databases">
        <authorList>
            <person name="Kurt Z."/>
        </authorList>
    </citation>
    <scope>NUCLEOTIDE SEQUENCE</scope>
</reference>
<dbReference type="EMBL" id="CATOUU010001072">
    <property type="protein sequence ID" value="CAI9970380.1"/>
    <property type="molecule type" value="Genomic_DNA"/>
</dbReference>
<dbReference type="AlphaFoldDB" id="A0AA86R4J8"/>
<proteinExistence type="predicted"/>
<gene>
    <name evidence="1" type="ORF">HINF_LOCUS58025</name>
    <name evidence="2" type="ORF">HINF_LOCUS74775</name>
</gene>
<evidence type="ECO:0000313" key="3">
    <source>
        <dbReference type="Proteomes" id="UP001642409"/>
    </source>
</evidence>
<dbReference type="EMBL" id="CAXDID020000645">
    <property type="protein sequence ID" value="CAL6108040.1"/>
    <property type="molecule type" value="Genomic_DNA"/>
</dbReference>
<evidence type="ECO:0000313" key="1">
    <source>
        <dbReference type="EMBL" id="CAI9970380.1"/>
    </source>
</evidence>
<sequence>MSIWLVAASIRNISLNFGLIAQRRRDSGFSRFKCSEIPGELVSRFILLVFVVAEVGNNRPGSFMREARWNFSVDIHTGYQQQSMQYDHRLSNARVIECLCDLKQRQSQTLRFCDLQSMYGLLCKQLR</sequence>
<comment type="caution">
    <text evidence="1">The sequence shown here is derived from an EMBL/GenBank/DDBJ whole genome shotgun (WGS) entry which is preliminary data.</text>
</comment>
<reference evidence="2 3" key="2">
    <citation type="submission" date="2024-07" db="EMBL/GenBank/DDBJ databases">
        <authorList>
            <person name="Akdeniz Z."/>
        </authorList>
    </citation>
    <scope>NUCLEOTIDE SEQUENCE [LARGE SCALE GENOMIC DNA]</scope>
</reference>
<keyword evidence="3" id="KW-1185">Reference proteome</keyword>
<name>A0AA86R4J8_9EUKA</name>
<accession>A0AA86R4J8</accession>
<protein>
    <submittedName>
        <fullName evidence="2">Hypothetical_protein</fullName>
    </submittedName>
</protein>
<evidence type="ECO:0000313" key="2">
    <source>
        <dbReference type="EMBL" id="CAL6108040.1"/>
    </source>
</evidence>